<accession>A0ABS3NGA9</accession>
<dbReference type="Pfam" id="PF00899">
    <property type="entry name" value="ThiF"/>
    <property type="match status" value="1"/>
</dbReference>
<proteinExistence type="predicted"/>
<dbReference type="CDD" id="cd00757">
    <property type="entry name" value="ThiF_MoeB_HesA_family"/>
    <property type="match status" value="1"/>
</dbReference>
<dbReference type="InterPro" id="IPR035985">
    <property type="entry name" value="Ubiquitin-activating_enz"/>
</dbReference>
<evidence type="ECO:0000259" key="1">
    <source>
        <dbReference type="Pfam" id="PF00899"/>
    </source>
</evidence>
<dbReference type="Proteomes" id="UP000664882">
    <property type="component" value="Unassembled WGS sequence"/>
</dbReference>
<dbReference type="InterPro" id="IPR000594">
    <property type="entry name" value="ThiF_NAD_FAD-bd"/>
</dbReference>
<dbReference type="GO" id="GO:0016779">
    <property type="term" value="F:nucleotidyltransferase activity"/>
    <property type="evidence" value="ECO:0007669"/>
    <property type="project" value="UniProtKB-KW"/>
</dbReference>
<dbReference type="RefSeq" id="WP_208005447.1">
    <property type="nucleotide sequence ID" value="NZ_JAGDFX010000008.1"/>
</dbReference>
<keyword evidence="2" id="KW-0808">Transferase</keyword>
<keyword evidence="3" id="KW-1185">Reference proteome</keyword>
<feature type="domain" description="THIF-type NAD/FAD binding fold" evidence="1">
    <location>
        <begin position="20"/>
        <end position="254"/>
    </location>
</feature>
<dbReference type="Gene3D" id="3.40.50.720">
    <property type="entry name" value="NAD(P)-binding Rossmann-like Domain"/>
    <property type="match status" value="1"/>
</dbReference>
<name>A0ABS3NGA9_9GAMM</name>
<gene>
    <name evidence="2" type="primary">moeB</name>
    <name evidence="2" type="ORF">J3U76_08000</name>
</gene>
<keyword evidence="2" id="KW-0548">Nucleotidyltransferase</keyword>
<comment type="caution">
    <text evidence="2">The sequence shown here is derived from an EMBL/GenBank/DDBJ whole genome shotgun (WGS) entry which is preliminary data.</text>
</comment>
<organism evidence="2 3">
    <name type="scientific">Oceanisphaera pacifica</name>
    <dbReference type="NCBI Taxonomy" id="2818389"/>
    <lineage>
        <taxon>Bacteria</taxon>
        <taxon>Pseudomonadati</taxon>
        <taxon>Pseudomonadota</taxon>
        <taxon>Gammaproteobacteria</taxon>
        <taxon>Aeromonadales</taxon>
        <taxon>Aeromonadaceae</taxon>
        <taxon>Oceanisphaera</taxon>
    </lineage>
</organism>
<dbReference type="SUPFAM" id="SSF69572">
    <property type="entry name" value="Activating enzymes of the ubiquitin-like proteins"/>
    <property type="match status" value="1"/>
</dbReference>
<reference evidence="2 3" key="1">
    <citation type="submission" date="2021-03" db="EMBL/GenBank/DDBJ databases">
        <title>Oceanisphaera sp. nov., isolated from the intestine.</title>
        <authorList>
            <person name="Zhao L.-H."/>
            <person name="Shi L.-F."/>
        </authorList>
    </citation>
    <scope>NUCLEOTIDE SEQUENCE [LARGE SCALE GENOMIC DNA]</scope>
    <source>
        <strain evidence="2 3">DM8</strain>
    </source>
</reference>
<dbReference type="InterPro" id="IPR045886">
    <property type="entry name" value="ThiF/MoeB/HesA"/>
</dbReference>
<protein>
    <submittedName>
        <fullName evidence="2">Molybdopterin-synthase adenylyltransferase MoeB</fullName>
    </submittedName>
</protein>
<evidence type="ECO:0000313" key="3">
    <source>
        <dbReference type="Proteomes" id="UP000664882"/>
    </source>
</evidence>
<sequence length="261" mass="28668">MLKDGELSVDELSDSEFMRYSRHLLLDEVGETGQLKLKQASILVVGLGGLGSPAVQYLAAAGVGTLWVADFDHIEMSNLQRQTLYDMDVLKQSKAETARIKLQQLNPEVEVIAIHQQLDEQNLPDFVSEVDLVLDCTDNILIRQQLNAACYKAQTPLIVGAAIRFEGQLLALDPKRDHGCYRCLYGTDIGEQLNCSNSGVIGPVVGTIGLLQALEAIKYFTDTGVVPWGELKLFDAKHHSWHGLRVPKDPACPVCGLKGEK</sequence>
<dbReference type="NCBIfam" id="NF004281">
    <property type="entry name" value="PRK05690.1"/>
    <property type="match status" value="1"/>
</dbReference>
<dbReference type="PANTHER" id="PTHR10953:SF240">
    <property type="entry name" value="SULFUR CARRIER PROTEIN THIS ADENYLYLTRANSFERASE"/>
    <property type="match status" value="1"/>
</dbReference>
<dbReference type="EMBL" id="JAGDFX010000008">
    <property type="protein sequence ID" value="MBO1519565.1"/>
    <property type="molecule type" value="Genomic_DNA"/>
</dbReference>
<evidence type="ECO:0000313" key="2">
    <source>
        <dbReference type="EMBL" id="MBO1519565.1"/>
    </source>
</evidence>
<dbReference type="PANTHER" id="PTHR10953">
    <property type="entry name" value="UBIQUITIN-ACTIVATING ENZYME E1"/>
    <property type="match status" value="1"/>
</dbReference>